<proteinExistence type="predicted"/>
<name>A0A2S8JDK3_RHOOP</name>
<organism evidence="1 2">
    <name type="scientific">Rhodococcus opacus</name>
    <name type="common">Nocardia opaca</name>
    <dbReference type="NCBI Taxonomy" id="37919"/>
    <lineage>
        <taxon>Bacteria</taxon>
        <taxon>Bacillati</taxon>
        <taxon>Actinomycetota</taxon>
        <taxon>Actinomycetes</taxon>
        <taxon>Mycobacteriales</taxon>
        <taxon>Nocardiaceae</taxon>
        <taxon>Rhodococcus</taxon>
    </lineage>
</organism>
<dbReference type="EMBL" id="PUIO01000009">
    <property type="protein sequence ID" value="PQP25090.1"/>
    <property type="molecule type" value="Genomic_DNA"/>
</dbReference>
<dbReference type="AlphaFoldDB" id="A0A2S8JDK3"/>
<dbReference type="Proteomes" id="UP000239290">
    <property type="component" value="Unassembled WGS sequence"/>
</dbReference>
<protein>
    <submittedName>
        <fullName evidence="1">Uncharacterized protein</fullName>
    </submittedName>
</protein>
<accession>A0A2S8JDK3</accession>
<sequence length="148" mass="16333">MIAAARQLAAHMKEGGQHRFFPACIPRHTEFEPRYRRGEFADHHAIGSQGRCPLAVDHGHSAAGVDGGEQVFGVRLPQNLRWRRAAEDDAVHFVEVSGCLCSRPTDQCLVAQVVALDSVLRRQRVIGGARHHRLGVAQHQYSQVGSVE</sequence>
<comment type="caution">
    <text evidence="1">The sequence shown here is derived from an EMBL/GenBank/DDBJ whole genome shotgun (WGS) entry which is preliminary data.</text>
</comment>
<gene>
    <name evidence="1" type="ORF">C5613_09550</name>
</gene>
<evidence type="ECO:0000313" key="2">
    <source>
        <dbReference type="Proteomes" id="UP000239290"/>
    </source>
</evidence>
<evidence type="ECO:0000313" key="1">
    <source>
        <dbReference type="EMBL" id="PQP25090.1"/>
    </source>
</evidence>
<reference evidence="2" key="1">
    <citation type="submission" date="2018-02" db="EMBL/GenBank/DDBJ databases">
        <title>Draft genome sequencing of Rhodococcus opacus KU647198.</title>
        <authorList>
            <person name="Zheng B.-X."/>
        </authorList>
    </citation>
    <scope>NUCLEOTIDE SEQUENCE [LARGE SCALE GENOMIC DNA]</scope>
    <source>
        <strain evidence="2">04-OD7</strain>
    </source>
</reference>